<dbReference type="InterPro" id="IPR001563">
    <property type="entry name" value="Peptidase_S10"/>
</dbReference>
<dbReference type="EMBL" id="ML991801">
    <property type="protein sequence ID" value="KAF2234151.1"/>
    <property type="molecule type" value="Genomic_DNA"/>
</dbReference>
<evidence type="ECO:0000256" key="2">
    <source>
        <dbReference type="ARBA" id="ARBA00022645"/>
    </source>
</evidence>
<evidence type="ECO:0000256" key="3">
    <source>
        <dbReference type="ARBA" id="ARBA00022670"/>
    </source>
</evidence>
<dbReference type="GO" id="GO:0006508">
    <property type="term" value="P:proteolysis"/>
    <property type="evidence" value="ECO:0007669"/>
    <property type="project" value="UniProtKB-KW"/>
</dbReference>
<dbReference type="Pfam" id="PF00450">
    <property type="entry name" value="Peptidase_S10"/>
    <property type="match status" value="1"/>
</dbReference>
<name>A0A6A6H8M4_VIRVR</name>
<gene>
    <name evidence="7" type="ORF">EV356DRAFT_447135</name>
</gene>
<dbReference type="SUPFAM" id="SSF53474">
    <property type="entry name" value="alpha/beta-Hydrolases"/>
    <property type="match status" value="1"/>
</dbReference>
<evidence type="ECO:0000256" key="5">
    <source>
        <dbReference type="ARBA" id="ARBA00023180"/>
    </source>
</evidence>
<feature type="signal peptide" evidence="6">
    <location>
        <begin position="1"/>
        <end position="17"/>
    </location>
</feature>
<dbReference type="AlphaFoldDB" id="A0A6A6H8M4"/>
<dbReference type="OrthoDB" id="443318at2759"/>
<keyword evidence="3 6" id="KW-0645">Protease</keyword>
<keyword evidence="8" id="KW-1185">Reference proteome</keyword>
<keyword evidence="5" id="KW-0325">Glycoprotein</keyword>
<evidence type="ECO:0000313" key="7">
    <source>
        <dbReference type="EMBL" id="KAF2234151.1"/>
    </source>
</evidence>
<feature type="chain" id="PRO_5025705112" description="Carboxypeptidase" evidence="6">
    <location>
        <begin position="18"/>
        <end position="521"/>
    </location>
</feature>
<keyword evidence="2 6" id="KW-0121">Carboxypeptidase</keyword>
<dbReference type="Gene3D" id="3.40.50.1820">
    <property type="entry name" value="alpha/beta hydrolase"/>
    <property type="match status" value="1"/>
</dbReference>
<comment type="similarity">
    <text evidence="1 6">Belongs to the peptidase S10 family.</text>
</comment>
<reference evidence="7" key="1">
    <citation type="journal article" date="2020" name="Stud. Mycol.">
        <title>101 Dothideomycetes genomes: a test case for predicting lifestyles and emergence of pathogens.</title>
        <authorList>
            <person name="Haridas S."/>
            <person name="Albert R."/>
            <person name="Binder M."/>
            <person name="Bloem J."/>
            <person name="Labutti K."/>
            <person name="Salamov A."/>
            <person name="Andreopoulos B."/>
            <person name="Baker S."/>
            <person name="Barry K."/>
            <person name="Bills G."/>
            <person name="Bluhm B."/>
            <person name="Cannon C."/>
            <person name="Castanera R."/>
            <person name="Culley D."/>
            <person name="Daum C."/>
            <person name="Ezra D."/>
            <person name="Gonzalez J."/>
            <person name="Henrissat B."/>
            <person name="Kuo A."/>
            <person name="Liang C."/>
            <person name="Lipzen A."/>
            <person name="Lutzoni F."/>
            <person name="Magnuson J."/>
            <person name="Mondo S."/>
            <person name="Nolan M."/>
            <person name="Ohm R."/>
            <person name="Pangilinan J."/>
            <person name="Park H.-J."/>
            <person name="Ramirez L."/>
            <person name="Alfaro M."/>
            <person name="Sun H."/>
            <person name="Tritt A."/>
            <person name="Yoshinaga Y."/>
            <person name="Zwiers L.-H."/>
            <person name="Turgeon B."/>
            <person name="Goodwin S."/>
            <person name="Spatafora J."/>
            <person name="Crous P."/>
            <person name="Grigoriev I."/>
        </authorList>
    </citation>
    <scope>NUCLEOTIDE SEQUENCE</scope>
    <source>
        <strain evidence="7">Tuck. ex Michener</strain>
    </source>
</reference>
<evidence type="ECO:0000256" key="6">
    <source>
        <dbReference type="RuleBase" id="RU361156"/>
    </source>
</evidence>
<organism evidence="7 8">
    <name type="scientific">Viridothelium virens</name>
    <name type="common">Speckled blister lichen</name>
    <name type="synonym">Trypethelium virens</name>
    <dbReference type="NCBI Taxonomy" id="1048519"/>
    <lineage>
        <taxon>Eukaryota</taxon>
        <taxon>Fungi</taxon>
        <taxon>Dikarya</taxon>
        <taxon>Ascomycota</taxon>
        <taxon>Pezizomycotina</taxon>
        <taxon>Dothideomycetes</taxon>
        <taxon>Dothideomycetes incertae sedis</taxon>
        <taxon>Trypetheliales</taxon>
        <taxon>Trypetheliaceae</taxon>
        <taxon>Viridothelium</taxon>
    </lineage>
</organism>
<dbReference type="PRINTS" id="PR00724">
    <property type="entry name" value="CRBOXYPTASEC"/>
</dbReference>
<dbReference type="GO" id="GO:0004185">
    <property type="term" value="F:serine-type carboxypeptidase activity"/>
    <property type="evidence" value="ECO:0007669"/>
    <property type="project" value="UniProtKB-UniRule"/>
</dbReference>
<proteinExistence type="inferred from homology"/>
<sequence length="521" mass="57990">MKSIFLSLSVLISTAVGSHPRDAFTRAKPRDASPGLITNLGARTSAPQHVHKRASYSSPYLNNNTEQFVVNGTAIPDIPFDIGESYAGLLPISDQLNETRKLYFWFFPSQNPNATDEITIWFNGGPGCSSLTGLIHENGPILWQTGTQGFTKNSYTFVNLTNMVYVEQPVGVGFTQGTPDISNEVELGQQFVGFWKNFMQAFQLEQRKVYITGESYAGYYIPYVADAFITQNDDEYYNLKGVAINDPIIGDNTVQQDVILSPYVDYWSNIFNFNETFTNYLHSLHSSCGYASYISKYLTYPPPPGPFPVPPDPEAVRNSSCATWDIVYDAINYLNPCFNVYHITDYCPLLYNPEIPYFNRLDVQAAINAPVGTVWQQCTNTNVFPPTGDQSLGAAQDGVLQRVIEHNNNTIIGVGNLDYILPTNGTLLALQNVTWNGVQGFQSYPGSREVFVPYHTEYNQGSLAASGYVGRWGQERGLAFYQVDYAGHQQPQYAPGSSYRVIELLLGRIDALDQPGSFSTQ</sequence>
<dbReference type="PANTHER" id="PTHR11802">
    <property type="entry name" value="SERINE PROTEASE FAMILY S10 SERINE CARBOXYPEPTIDASE"/>
    <property type="match status" value="1"/>
</dbReference>
<dbReference type="EC" id="3.4.16.-" evidence="6"/>
<keyword evidence="6" id="KW-0732">Signal</keyword>
<dbReference type="PANTHER" id="PTHR11802:SF479">
    <property type="entry name" value="CARBOXYPEPTIDASE"/>
    <property type="match status" value="1"/>
</dbReference>
<accession>A0A6A6H8M4</accession>
<dbReference type="PROSITE" id="PS00131">
    <property type="entry name" value="CARBOXYPEPT_SER_SER"/>
    <property type="match status" value="1"/>
</dbReference>
<evidence type="ECO:0000256" key="1">
    <source>
        <dbReference type="ARBA" id="ARBA00009431"/>
    </source>
</evidence>
<dbReference type="InterPro" id="IPR029058">
    <property type="entry name" value="AB_hydrolase_fold"/>
</dbReference>
<evidence type="ECO:0000256" key="4">
    <source>
        <dbReference type="ARBA" id="ARBA00022801"/>
    </source>
</evidence>
<dbReference type="InterPro" id="IPR018202">
    <property type="entry name" value="Ser_caboxypep_ser_AS"/>
</dbReference>
<evidence type="ECO:0000313" key="8">
    <source>
        <dbReference type="Proteomes" id="UP000800092"/>
    </source>
</evidence>
<dbReference type="Proteomes" id="UP000800092">
    <property type="component" value="Unassembled WGS sequence"/>
</dbReference>
<keyword evidence="4 6" id="KW-0378">Hydrolase</keyword>
<protein>
    <recommendedName>
        <fullName evidence="6">Carboxypeptidase</fullName>
        <ecNumber evidence="6">3.4.16.-</ecNumber>
    </recommendedName>
</protein>